<dbReference type="InterPro" id="IPR014284">
    <property type="entry name" value="RNA_pol_sigma-70_dom"/>
</dbReference>
<dbReference type="InterPro" id="IPR013325">
    <property type="entry name" value="RNA_pol_sigma_r2"/>
</dbReference>
<protein>
    <recommendedName>
        <fullName evidence="8">Sigma-70 family RNA polymerase sigma factor</fullName>
    </recommendedName>
</protein>
<dbReference type="EMBL" id="PDUD01000069">
    <property type="protein sequence ID" value="PHN00938.1"/>
    <property type="molecule type" value="Genomic_DNA"/>
</dbReference>
<evidence type="ECO:0000256" key="3">
    <source>
        <dbReference type="ARBA" id="ARBA00023082"/>
    </source>
</evidence>
<keyword evidence="7" id="KW-1185">Reference proteome</keyword>
<keyword evidence="5" id="KW-0804">Transcription</keyword>
<dbReference type="AlphaFoldDB" id="A0A2D0MXS2"/>
<organism evidence="6 7">
    <name type="scientific">Flavilitoribacter nigricans (strain ATCC 23147 / DSM 23189 / NBRC 102662 / NCIMB 1420 / SS-2)</name>
    <name type="common">Lewinella nigricans</name>
    <dbReference type="NCBI Taxonomy" id="1122177"/>
    <lineage>
        <taxon>Bacteria</taxon>
        <taxon>Pseudomonadati</taxon>
        <taxon>Bacteroidota</taxon>
        <taxon>Saprospiria</taxon>
        <taxon>Saprospirales</taxon>
        <taxon>Lewinellaceae</taxon>
        <taxon>Flavilitoribacter</taxon>
    </lineage>
</organism>
<keyword evidence="4" id="KW-0238">DNA-binding</keyword>
<dbReference type="OrthoDB" id="1099849at2"/>
<dbReference type="SUPFAM" id="SSF88659">
    <property type="entry name" value="Sigma3 and sigma4 domains of RNA polymerase sigma factors"/>
    <property type="match status" value="1"/>
</dbReference>
<evidence type="ECO:0000256" key="1">
    <source>
        <dbReference type="ARBA" id="ARBA00010641"/>
    </source>
</evidence>
<evidence type="ECO:0000313" key="7">
    <source>
        <dbReference type="Proteomes" id="UP000223913"/>
    </source>
</evidence>
<dbReference type="NCBIfam" id="TIGR02937">
    <property type="entry name" value="sigma70-ECF"/>
    <property type="match status" value="1"/>
</dbReference>
<keyword evidence="3" id="KW-0731">Sigma factor</keyword>
<comment type="caution">
    <text evidence="6">The sequence shown here is derived from an EMBL/GenBank/DDBJ whole genome shotgun (WGS) entry which is preliminary data.</text>
</comment>
<dbReference type="GO" id="GO:0016987">
    <property type="term" value="F:sigma factor activity"/>
    <property type="evidence" value="ECO:0007669"/>
    <property type="project" value="UniProtKB-KW"/>
</dbReference>
<dbReference type="Gene3D" id="1.10.1740.10">
    <property type="match status" value="1"/>
</dbReference>
<dbReference type="InterPro" id="IPR036388">
    <property type="entry name" value="WH-like_DNA-bd_sf"/>
</dbReference>
<accession>A0A2D0MXS2</accession>
<dbReference type="SUPFAM" id="SSF88946">
    <property type="entry name" value="Sigma2 domain of RNA polymerase sigma factors"/>
    <property type="match status" value="1"/>
</dbReference>
<dbReference type="Proteomes" id="UP000223913">
    <property type="component" value="Unassembled WGS sequence"/>
</dbReference>
<sequence>MTDRNAIKLLKKGNMEALGWIYKKYRVRFVQRMMTKWSCSEEEALEVYHDTVIELDRQVAIGKLSQLWGGGLGGWIFRTGNNKWHEKLRGIKKRKEKEHEWSWLESETAARNDSPEMEEIFLEELSAGLERLDGRCQKLLRYYYLENQSLKSIWEQMQFPSYAAAKMALRRCRERLREMIFSLKKSE</sequence>
<dbReference type="Gene3D" id="1.10.10.10">
    <property type="entry name" value="Winged helix-like DNA-binding domain superfamily/Winged helix DNA-binding domain"/>
    <property type="match status" value="1"/>
</dbReference>
<evidence type="ECO:0008006" key="8">
    <source>
        <dbReference type="Google" id="ProtNLM"/>
    </source>
</evidence>
<evidence type="ECO:0000256" key="4">
    <source>
        <dbReference type="ARBA" id="ARBA00023125"/>
    </source>
</evidence>
<dbReference type="InterPro" id="IPR039425">
    <property type="entry name" value="RNA_pol_sigma-70-like"/>
</dbReference>
<dbReference type="InterPro" id="IPR013324">
    <property type="entry name" value="RNA_pol_sigma_r3/r4-like"/>
</dbReference>
<dbReference type="PANTHER" id="PTHR43133:SF8">
    <property type="entry name" value="RNA POLYMERASE SIGMA FACTOR HI_1459-RELATED"/>
    <property type="match status" value="1"/>
</dbReference>
<proteinExistence type="inferred from homology"/>
<gene>
    <name evidence="6" type="ORF">CRP01_39780</name>
</gene>
<reference evidence="6 7" key="1">
    <citation type="submission" date="2017-10" db="EMBL/GenBank/DDBJ databases">
        <title>The draft genome sequence of Lewinella nigricans NBRC 102662.</title>
        <authorList>
            <person name="Wang K."/>
        </authorList>
    </citation>
    <scope>NUCLEOTIDE SEQUENCE [LARGE SCALE GENOMIC DNA]</scope>
    <source>
        <strain evidence="6 7">NBRC 102662</strain>
    </source>
</reference>
<name>A0A2D0MXS2_FLAN2</name>
<dbReference type="RefSeq" id="WP_099155678.1">
    <property type="nucleotide sequence ID" value="NZ_PDUD01000069.1"/>
</dbReference>
<dbReference type="GO" id="GO:0006352">
    <property type="term" value="P:DNA-templated transcription initiation"/>
    <property type="evidence" value="ECO:0007669"/>
    <property type="project" value="InterPro"/>
</dbReference>
<dbReference type="PANTHER" id="PTHR43133">
    <property type="entry name" value="RNA POLYMERASE ECF-TYPE SIGMA FACTO"/>
    <property type="match status" value="1"/>
</dbReference>
<keyword evidence="2" id="KW-0805">Transcription regulation</keyword>
<comment type="similarity">
    <text evidence="1">Belongs to the sigma-70 factor family. ECF subfamily.</text>
</comment>
<evidence type="ECO:0000256" key="5">
    <source>
        <dbReference type="ARBA" id="ARBA00023163"/>
    </source>
</evidence>
<evidence type="ECO:0000313" key="6">
    <source>
        <dbReference type="EMBL" id="PHN00938.1"/>
    </source>
</evidence>
<dbReference type="GO" id="GO:0003677">
    <property type="term" value="F:DNA binding"/>
    <property type="evidence" value="ECO:0007669"/>
    <property type="project" value="UniProtKB-KW"/>
</dbReference>
<evidence type="ECO:0000256" key="2">
    <source>
        <dbReference type="ARBA" id="ARBA00023015"/>
    </source>
</evidence>